<keyword evidence="2" id="KW-1185">Reference proteome</keyword>
<dbReference type="EMBL" id="JAIWYP010000012">
    <property type="protein sequence ID" value="KAH3728802.1"/>
    <property type="molecule type" value="Genomic_DNA"/>
</dbReference>
<evidence type="ECO:0000313" key="2">
    <source>
        <dbReference type="Proteomes" id="UP000828390"/>
    </source>
</evidence>
<reference evidence="1" key="1">
    <citation type="journal article" date="2019" name="bioRxiv">
        <title>The Genome of the Zebra Mussel, Dreissena polymorpha: A Resource for Invasive Species Research.</title>
        <authorList>
            <person name="McCartney M.A."/>
            <person name="Auch B."/>
            <person name="Kono T."/>
            <person name="Mallez S."/>
            <person name="Zhang Y."/>
            <person name="Obille A."/>
            <person name="Becker A."/>
            <person name="Abrahante J.E."/>
            <person name="Garbe J."/>
            <person name="Badalamenti J.P."/>
            <person name="Herman A."/>
            <person name="Mangelson H."/>
            <person name="Liachko I."/>
            <person name="Sullivan S."/>
            <person name="Sone E.D."/>
            <person name="Koren S."/>
            <person name="Silverstein K.A.T."/>
            <person name="Beckman K.B."/>
            <person name="Gohl D.M."/>
        </authorList>
    </citation>
    <scope>NUCLEOTIDE SEQUENCE</scope>
    <source>
        <strain evidence="1">Duluth1</strain>
        <tissue evidence="1">Whole animal</tissue>
    </source>
</reference>
<dbReference type="Proteomes" id="UP000828390">
    <property type="component" value="Unassembled WGS sequence"/>
</dbReference>
<reference evidence="1" key="2">
    <citation type="submission" date="2020-11" db="EMBL/GenBank/DDBJ databases">
        <authorList>
            <person name="McCartney M.A."/>
            <person name="Auch B."/>
            <person name="Kono T."/>
            <person name="Mallez S."/>
            <person name="Becker A."/>
            <person name="Gohl D.M."/>
            <person name="Silverstein K.A.T."/>
            <person name="Koren S."/>
            <person name="Bechman K.B."/>
            <person name="Herman A."/>
            <person name="Abrahante J.E."/>
            <person name="Garbe J."/>
        </authorList>
    </citation>
    <scope>NUCLEOTIDE SEQUENCE</scope>
    <source>
        <strain evidence="1">Duluth1</strain>
        <tissue evidence="1">Whole animal</tissue>
    </source>
</reference>
<organism evidence="1 2">
    <name type="scientific">Dreissena polymorpha</name>
    <name type="common">Zebra mussel</name>
    <name type="synonym">Mytilus polymorpha</name>
    <dbReference type="NCBI Taxonomy" id="45954"/>
    <lineage>
        <taxon>Eukaryota</taxon>
        <taxon>Metazoa</taxon>
        <taxon>Spiralia</taxon>
        <taxon>Lophotrochozoa</taxon>
        <taxon>Mollusca</taxon>
        <taxon>Bivalvia</taxon>
        <taxon>Autobranchia</taxon>
        <taxon>Heteroconchia</taxon>
        <taxon>Euheterodonta</taxon>
        <taxon>Imparidentia</taxon>
        <taxon>Neoheterodontei</taxon>
        <taxon>Myida</taxon>
        <taxon>Dreissenoidea</taxon>
        <taxon>Dreissenidae</taxon>
        <taxon>Dreissena</taxon>
    </lineage>
</organism>
<evidence type="ECO:0000313" key="1">
    <source>
        <dbReference type="EMBL" id="KAH3728802.1"/>
    </source>
</evidence>
<dbReference type="AlphaFoldDB" id="A0A9D4HQ23"/>
<sequence length="73" mass="8419">MRGLLRPHGLGEQEFGVTGSKYSVSINCVLWCPLFAFAQLRLTASRLAQRSHLDNFLPSVYFQYFIDFNETLF</sequence>
<protein>
    <submittedName>
        <fullName evidence="1">Uncharacterized protein</fullName>
    </submittedName>
</protein>
<comment type="caution">
    <text evidence="1">The sequence shown here is derived from an EMBL/GenBank/DDBJ whole genome shotgun (WGS) entry which is preliminary data.</text>
</comment>
<gene>
    <name evidence="1" type="ORF">DPMN_054764</name>
</gene>
<proteinExistence type="predicted"/>
<accession>A0A9D4HQ23</accession>
<name>A0A9D4HQ23_DREPO</name>